<protein>
    <submittedName>
        <fullName evidence="2">Uncharacterized protein</fullName>
    </submittedName>
</protein>
<organism evidence="2 3">
    <name type="scientific">Enhygromyxa salina</name>
    <dbReference type="NCBI Taxonomy" id="215803"/>
    <lineage>
        <taxon>Bacteria</taxon>
        <taxon>Pseudomonadati</taxon>
        <taxon>Myxococcota</taxon>
        <taxon>Polyangia</taxon>
        <taxon>Nannocystales</taxon>
        <taxon>Nannocystaceae</taxon>
        <taxon>Enhygromyxa</taxon>
    </lineage>
</organism>
<gene>
    <name evidence="2" type="ORF">ENSA7_54330</name>
</gene>
<evidence type="ECO:0000256" key="1">
    <source>
        <dbReference type="SAM" id="MobiDB-lite"/>
    </source>
</evidence>
<dbReference type="AlphaFoldDB" id="A0A2S9YDQ0"/>
<dbReference type="Proteomes" id="UP000238823">
    <property type="component" value="Unassembled WGS sequence"/>
</dbReference>
<sequence length="408" mass="44412">MYRQSVQPEPRPTGKPSDLWPDQAEAKWPRGCLIENVAIHPSQPWLAAACTATEEDTGAILVFDTQSGRLRAVTPTEGFVGWSDPRLLRWHPDGRRLATNVDTNGIALLDRGAWVGRAFPDDTRDSGVGYVWVGERLFADTGAFFEITPGDDQFEFDELAAPRFQAIEWNASAGVVVGTVGTGVAAYDPVAEREVYRETLDAYGHSGTLSWSPDGRWFVRRKFATPPAADELLFICGDTGKVHGVRQPSSPRIDELAWGPRGALAVSSYVHNLATGGRSGRKVDIFRAGELALSIDLASRSIQGSHSIAEASGIAWSPRGDGLALLLDQQEIRIIDAHSGVSLSTFAAPAPPIPDGLPDYYGKRHRPGFGFPGDLVWVDDQRLVRIAPHFVTVWSMDGEKIAEFVVEG</sequence>
<reference evidence="2 3" key="1">
    <citation type="submission" date="2018-03" db="EMBL/GenBank/DDBJ databases">
        <title>Draft Genome Sequences of the Obligatory Marine Myxobacteria Enhygromyxa salina SWB007.</title>
        <authorList>
            <person name="Poehlein A."/>
            <person name="Moghaddam J.A."/>
            <person name="Harms H."/>
            <person name="Alanjari M."/>
            <person name="Koenig G.M."/>
            <person name="Daniel R."/>
            <person name="Schaeberle T.F."/>
        </authorList>
    </citation>
    <scope>NUCLEOTIDE SEQUENCE [LARGE SCALE GENOMIC DNA]</scope>
    <source>
        <strain evidence="2 3">SWB007</strain>
    </source>
</reference>
<accession>A0A2S9YDQ0</accession>
<dbReference type="SUPFAM" id="SSF69322">
    <property type="entry name" value="Tricorn protease domain 2"/>
    <property type="match status" value="1"/>
</dbReference>
<dbReference type="EMBL" id="PVNL01000110">
    <property type="protein sequence ID" value="PRQ03162.1"/>
    <property type="molecule type" value="Genomic_DNA"/>
</dbReference>
<evidence type="ECO:0000313" key="3">
    <source>
        <dbReference type="Proteomes" id="UP000238823"/>
    </source>
</evidence>
<dbReference type="InterPro" id="IPR015943">
    <property type="entry name" value="WD40/YVTN_repeat-like_dom_sf"/>
</dbReference>
<proteinExistence type="predicted"/>
<name>A0A2S9YDQ0_9BACT</name>
<comment type="caution">
    <text evidence="2">The sequence shown here is derived from an EMBL/GenBank/DDBJ whole genome shotgun (WGS) entry which is preliminary data.</text>
</comment>
<evidence type="ECO:0000313" key="2">
    <source>
        <dbReference type="EMBL" id="PRQ03162.1"/>
    </source>
</evidence>
<dbReference type="Gene3D" id="2.130.10.10">
    <property type="entry name" value="YVTN repeat-like/Quinoprotein amine dehydrogenase"/>
    <property type="match status" value="2"/>
</dbReference>
<feature type="region of interest" description="Disordered" evidence="1">
    <location>
        <begin position="1"/>
        <end position="22"/>
    </location>
</feature>